<dbReference type="Proteomes" id="UP000274920">
    <property type="component" value="Unassembled WGS sequence"/>
</dbReference>
<organism evidence="1 2">
    <name type="scientific">Schaedlerella arabinosiphila</name>
    <dbReference type="NCBI Taxonomy" id="2044587"/>
    <lineage>
        <taxon>Bacteria</taxon>
        <taxon>Bacillati</taxon>
        <taxon>Bacillota</taxon>
        <taxon>Clostridia</taxon>
        <taxon>Lachnospirales</taxon>
        <taxon>Lachnospiraceae</taxon>
        <taxon>Schaedlerella</taxon>
    </lineage>
</organism>
<evidence type="ECO:0008006" key="3">
    <source>
        <dbReference type="Google" id="ProtNLM"/>
    </source>
</evidence>
<keyword evidence="2" id="KW-1185">Reference proteome</keyword>
<dbReference type="AlphaFoldDB" id="A0A426DGZ7"/>
<name>A0A426DGZ7_9FIRM</name>
<sequence>MAGKIKKEFPRLPILLLADSLYASEPMMDICWDNGWDFIIRYQTGSISGITEEYEKVPEKGKEGHAEFVNDIDYNGKSVNMLRFWEEKMIKGEAGRTDFQ</sequence>
<comment type="caution">
    <text evidence="1">The sequence shown here is derived from an EMBL/GenBank/DDBJ whole genome shotgun (WGS) entry which is preliminary data.</text>
</comment>
<reference evidence="1" key="1">
    <citation type="submission" date="2018-10" db="EMBL/GenBank/DDBJ databases">
        <title>Schaedlerella arabinophila gen. nov. sp. nov., isolated from the mouse intestinal tract and comparative analysis with the genome of the closely related altered Schaedler flora strain ASF502.</title>
        <authorList>
            <person name="Miyake S."/>
            <person name="Soh M."/>
            <person name="Seedorf H."/>
        </authorList>
    </citation>
    <scope>NUCLEOTIDE SEQUENCE [LARGE SCALE GENOMIC DNA]</scope>
    <source>
        <strain evidence="1">DSM 106076</strain>
    </source>
</reference>
<proteinExistence type="predicted"/>
<dbReference type="EMBL" id="RHJS01000002">
    <property type="protein sequence ID" value="RRK32045.1"/>
    <property type="molecule type" value="Genomic_DNA"/>
</dbReference>
<gene>
    <name evidence="1" type="ORF">EBB54_12180</name>
</gene>
<accession>A0A426DGZ7</accession>
<evidence type="ECO:0000313" key="1">
    <source>
        <dbReference type="EMBL" id="RRK32045.1"/>
    </source>
</evidence>
<evidence type="ECO:0000313" key="2">
    <source>
        <dbReference type="Proteomes" id="UP000274920"/>
    </source>
</evidence>
<protein>
    <recommendedName>
        <fullName evidence="3">Transposase IS4-like domain-containing protein</fullName>
    </recommendedName>
</protein>